<protein>
    <submittedName>
        <fullName evidence="1">Uncharacterized protein</fullName>
    </submittedName>
</protein>
<organism evidence="1 2">
    <name type="scientific">Methanothrix soehngenii</name>
    <name type="common">Methanosaeta concilii</name>
    <dbReference type="NCBI Taxonomy" id="2223"/>
    <lineage>
        <taxon>Archaea</taxon>
        <taxon>Methanobacteriati</taxon>
        <taxon>Methanobacteriota</taxon>
        <taxon>Stenosarchaea group</taxon>
        <taxon>Methanomicrobia</taxon>
        <taxon>Methanotrichales</taxon>
        <taxon>Methanotrichaceae</taxon>
        <taxon>Methanothrix</taxon>
    </lineage>
</organism>
<reference evidence="1 2" key="1">
    <citation type="journal article" date="2020" name="Biotechnol. Biofuels">
        <title>New insights from the biogas microbiome by comprehensive genome-resolved metagenomics of nearly 1600 species originating from multiple anaerobic digesters.</title>
        <authorList>
            <person name="Campanaro S."/>
            <person name="Treu L."/>
            <person name="Rodriguez-R L.M."/>
            <person name="Kovalovszki A."/>
            <person name="Ziels R.M."/>
            <person name="Maus I."/>
            <person name="Zhu X."/>
            <person name="Kougias P.G."/>
            <person name="Basile A."/>
            <person name="Luo G."/>
            <person name="Schluter A."/>
            <person name="Konstantinidis K.T."/>
            <person name="Angelidaki I."/>
        </authorList>
    </citation>
    <scope>NUCLEOTIDE SEQUENCE [LARGE SCALE GENOMIC DNA]</scope>
    <source>
        <strain evidence="1">AS27yjCOA_157</strain>
    </source>
</reference>
<name>A0A7K4AH04_METSH</name>
<dbReference type="Proteomes" id="UP000544742">
    <property type="component" value="Unassembled WGS sequence"/>
</dbReference>
<accession>A0A7K4AH04</accession>
<dbReference type="GeneID" id="10460785"/>
<comment type="caution">
    <text evidence="1">The sequence shown here is derived from an EMBL/GenBank/DDBJ whole genome shotgun (WGS) entry which is preliminary data.</text>
</comment>
<dbReference type="EMBL" id="JAAYUN010000074">
    <property type="protein sequence ID" value="NLJ22290.1"/>
    <property type="molecule type" value="Genomic_DNA"/>
</dbReference>
<sequence length="258" mass="28127">MKGVTIAVLAVALVGLCSITMANPPLVPPVQYEQFCESHKVSGSGIIDVANSVIDKKIALEYFDTMTGDGDIELDQETAFSQNADVLKRNISTVNGGNKSNLNFVQNTKMTYSGQTPLTGGRYLNSKEFYGGIGANVQELFSVTEMEQDETAFFSSTTPYNPPGTTPEKLVDSLAKAGRDQDAVAALMGSNPAHLVGIETKNSFNGTWGTDATWHRIFYKDIKAHEMFTGTFEAEKVLKFHENPVREKHRAPCEGIDC</sequence>
<proteinExistence type="predicted"/>
<dbReference type="AlphaFoldDB" id="A0A7K4AH04"/>
<evidence type="ECO:0000313" key="2">
    <source>
        <dbReference type="Proteomes" id="UP000544742"/>
    </source>
</evidence>
<gene>
    <name evidence="1" type="ORF">GX426_04180</name>
</gene>
<dbReference type="RefSeq" id="WP_013718912.1">
    <property type="nucleotide sequence ID" value="NZ_CAJYDL010000001.1"/>
</dbReference>
<evidence type="ECO:0000313" key="1">
    <source>
        <dbReference type="EMBL" id="NLJ22290.1"/>
    </source>
</evidence>